<comment type="caution">
    <text evidence="2">The sequence shown here is derived from an EMBL/GenBank/DDBJ whole genome shotgun (WGS) entry which is preliminary data.</text>
</comment>
<evidence type="ECO:0000259" key="1">
    <source>
        <dbReference type="Pfam" id="PF01717"/>
    </source>
</evidence>
<gene>
    <name evidence="2" type="ORF">ACFFF6_09205</name>
</gene>
<reference evidence="2 3" key="1">
    <citation type="submission" date="2024-09" db="EMBL/GenBank/DDBJ databases">
        <authorList>
            <person name="Sun Q."/>
            <person name="Mori K."/>
        </authorList>
    </citation>
    <scope>NUCLEOTIDE SEQUENCE [LARGE SCALE GENOMIC DNA]</scope>
    <source>
        <strain evidence="2 3">CICC 10874</strain>
    </source>
</reference>
<dbReference type="InterPro" id="IPR002629">
    <property type="entry name" value="Met_Synth_C/arc"/>
</dbReference>
<dbReference type="PANTHER" id="PTHR43844:SF1">
    <property type="entry name" value="METHIONINE SYNTHASE"/>
    <property type="match status" value="1"/>
</dbReference>
<dbReference type="RefSeq" id="WP_376980065.1">
    <property type="nucleotide sequence ID" value="NZ_JBHLSV010000009.1"/>
</dbReference>
<evidence type="ECO:0000313" key="2">
    <source>
        <dbReference type="EMBL" id="MFC0674131.1"/>
    </source>
</evidence>
<dbReference type="EMBL" id="JBHLSV010000009">
    <property type="protein sequence ID" value="MFC0674131.1"/>
    <property type="molecule type" value="Genomic_DNA"/>
</dbReference>
<dbReference type="CDD" id="cd03311">
    <property type="entry name" value="CIMS_C_terminal_like"/>
    <property type="match status" value="1"/>
</dbReference>
<evidence type="ECO:0000313" key="3">
    <source>
        <dbReference type="Proteomes" id="UP001589793"/>
    </source>
</evidence>
<proteinExistence type="predicted"/>
<dbReference type="Gene3D" id="3.20.20.210">
    <property type="match status" value="1"/>
</dbReference>
<protein>
    <submittedName>
        <fullName evidence="2">Cobalamin-independent methionine synthase II family protein</fullName>
    </submittedName>
</protein>
<organism evidence="2 3">
    <name type="scientific">Brachybacterium hainanense</name>
    <dbReference type="NCBI Taxonomy" id="1541174"/>
    <lineage>
        <taxon>Bacteria</taxon>
        <taxon>Bacillati</taxon>
        <taxon>Actinomycetota</taxon>
        <taxon>Actinomycetes</taxon>
        <taxon>Micrococcales</taxon>
        <taxon>Dermabacteraceae</taxon>
        <taxon>Brachybacterium</taxon>
    </lineage>
</organism>
<feature type="domain" description="Cobalamin-independent methionine synthase MetE C-terminal/archaeal" evidence="1">
    <location>
        <begin position="206"/>
        <end position="398"/>
    </location>
</feature>
<dbReference type="PANTHER" id="PTHR43844">
    <property type="entry name" value="METHIONINE SYNTHASE"/>
    <property type="match status" value="1"/>
</dbReference>
<name>A0ABV6RBG7_9MICO</name>
<dbReference type="Pfam" id="PF01717">
    <property type="entry name" value="Meth_synt_2"/>
    <property type="match status" value="1"/>
</dbReference>
<dbReference type="Proteomes" id="UP001589793">
    <property type="component" value="Unassembled WGS sequence"/>
</dbReference>
<dbReference type="InterPro" id="IPR038071">
    <property type="entry name" value="UROD/MetE-like_sf"/>
</dbReference>
<sequence>MTQILTTTAGSLPRTPELLAANAARTFAEDGLTPLPSAEFDAALAAAVDSVVARQKQIGITVPGDGEYGKAMTTTFNYGAWWSYIFHRTAGLEVVPEDTFFSASPTAPNAEGLTLTAFGNRRDRQRFPDVYATDAEVNKATPDGAAPLFPVASGTLAYTGQELIGSDVANFSRALRAQGYEQGFLTSLSPGSGARIQDRRYGSEDAFLEAWADALHEEYRAITDAGLIVQVDDPSIAENFDQIDPEPSIEDYLRFTAKRVEALNHALRGLPRELLRFHLCWGSWHGPHTTDIELRHLVDLMLDIDVTYYSFEGANARHEHEHVVWDEVELPEDKIIVPGVVTHSTNVVEHPELVAQRIGRYAKRVGAERVIASTDCGLGGRVHPDIAWAKLEALVAGAEIASRRF</sequence>
<dbReference type="SUPFAM" id="SSF51726">
    <property type="entry name" value="UROD/MetE-like"/>
    <property type="match status" value="1"/>
</dbReference>
<keyword evidence="3" id="KW-1185">Reference proteome</keyword>
<accession>A0ABV6RBG7</accession>